<organism evidence="4 5">
    <name type="scientific">Strongylocentrotus purpuratus</name>
    <name type="common">Purple sea urchin</name>
    <dbReference type="NCBI Taxonomy" id="7668"/>
    <lineage>
        <taxon>Eukaryota</taxon>
        <taxon>Metazoa</taxon>
        <taxon>Echinodermata</taxon>
        <taxon>Eleutherozoa</taxon>
        <taxon>Echinozoa</taxon>
        <taxon>Echinoidea</taxon>
        <taxon>Euechinoidea</taxon>
        <taxon>Echinacea</taxon>
        <taxon>Camarodonta</taxon>
        <taxon>Echinidea</taxon>
        <taxon>Strongylocentrotidae</taxon>
        <taxon>Strongylocentrotus</taxon>
    </lineage>
</organism>
<dbReference type="Gene3D" id="3.30.2040.10">
    <property type="entry name" value="PSTPO5379-like domain"/>
    <property type="match status" value="1"/>
</dbReference>
<proteinExistence type="inferred from homology"/>
<comment type="similarity">
    <text evidence="1">Belongs to the D-glutamate cyclase family.</text>
</comment>
<dbReference type="FunCoup" id="A0A7M7TG87">
    <property type="interactions" value="320"/>
</dbReference>
<dbReference type="EnsemblMetazoa" id="XM_777646">
    <property type="protein sequence ID" value="XP_782739"/>
    <property type="gene ID" value="LOC577417"/>
</dbReference>
<evidence type="ECO:0000259" key="3">
    <source>
        <dbReference type="Pfam" id="PF14336"/>
    </source>
</evidence>
<reference evidence="5" key="1">
    <citation type="submission" date="2015-02" db="EMBL/GenBank/DDBJ databases">
        <title>Genome sequencing for Strongylocentrotus purpuratus.</title>
        <authorList>
            <person name="Murali S."/>
            <person name="Liu Y."/>
            <person name="Vee V."/>
            <person name="English A."/>
            <person name="Wang M."/>
            <person name="Skinner E."/>
            <person name="Han Y."/>
            <person name="Muzny D.M."/>
            <person name="Worley K.C."/>
            <person name="Gibbs R.A."/>
        </authorList>
    </citation>
    <scope>NUCLEOTIDE SEQUENCE</scope>
</reference>
<dbReference type="CTD" id="80017"/>
<dbReference type="InterPro" id="IPR009906">
    <property type="entry name" value="D-Glu_cyclase"/>
</dbReference>
<dbReference type="Gene3D" id="3.90.1640.20">
    <property type="entry name" value="TON_0340"/>
    <property type="match status" value="1"/>
</dbReference>
<evidence type="ECO:0000256" key="2">
    <source>
        <dbReference type="ARBA" id="ARBA00023239"/>
    </source>
</evidence>
<dbReference type="OrthoDB" id="10262538at2759"/>
<evidence type="ECO:0000256" key="1">
    <source>
        <dbReference type="ARBA" id="ARBA00007896"/>
    </source>
</evidence>
<dbReference type="RefSeq" id="XP_782739.1">
    <property type="nucleotide sequence ID" value="XM_777646.4"/>
</dbReference>
<dbReference type="FunFam" id="3.30.2040.10:FF:000001">
    <property type="entry name" value="D-glutamate cyclase, mitochondrial"/>
    <property type="match status" value="1"/>
</dbReference>
<dbReference type="FunFam" id="3.40.1640.10:FF:000001">
    <property type="entry name" value="D-glutamate cyclase, mitochondrial"/>
    <property type="match status" value="1"/>
</dbReference>
<name>A0A7M7TG87_STRPU</name>
<dbReference type="AlphaFoldDB" id="A0A7M7TG87"/>
<protein>
    <recommendedName>
        <fullName evidence="3">D-glutamate cyclase-like C-terminal domain-containing protein</fullName>
    </recommendedName>
</protein>
<dbReference type="KEGG" id="spu:577417"/>
<sequence length="631" mass="68683">MAAASPEIQKDLLELMKDKTPRDVRLEFRKGKYFMASTSGLCKGYKQANLMIVHKDVAADLEEYCRLNYGPMALIFNSKPGQFNAPELSYDSDVRTDVAAYNVFVNGEFSETVPDLLKFGDQLNDFCFFYFGCSFSFDEALLAGGIPLRNLEQENTNVAMYKSNVQCHGCGCFHGNEVVSMKPIPKELVERSFQITHPMGDVHGAPMHIGDPAVIGIDLDRTDYGVATKFHEGDIPVFWPCGVTGLDTLKSVKLPLAFTHRPGCMLLTDTPSTKPNPNPAPEDLPRVVWLSDTPPLASALSQATMDKIKKLETAAIEDIGKRQIGHLLVEDDMLKSALSLSHAKSVAITTGFPVKLEGDNIFETDGPPGAIAMATILQALGKDVVLVVDDDGGLLGWMRKLVEMLVERGVLSKAIPLECYPPAGQSASKENAVSFLTGQDGRTPRFDHLVAIERAGVAQDGGYHSATGLDKSVKIGGIDALFNAAREMDRVFTTGIGDGGNEIGMGKVRDRVVTHIPKGDIVACITSTDYLVCAGVSNWGGYALAVALALLRLCPIHDRYRRRAVGLPPTEEEIQSIMAAIPRVDKEGKVLEAMVELGFMDATGEVKMAVDWLPFYDVHANKIKEILGDWS</sequence>
<accession>A0A7M7TG87</accession>
<dbReference type="PANTHER" id="PTHR32022">
    <property type="entry name" value="D-GLUTAMATE CYCLASE, MITOCHONDRIAL"/>
    <property type="match status" value="1"/>
</dbReference>
<dbReference type="GO" id="GO:0006536">
    <property type="term" value="P:glutamate metabolic process"/>
    <property type="evidence" value="ECO:0000318"/>
    <property type="project" value="GO_Central"/>
</dbReference>
<dbReference type="Pfam" id="PF14336">
    <property type="entry name" value="GLUCM-like_C"/>
    <property type="match status" value="1"/>
</dbReference>
<dbReference type="GO" id="GO:0047820">
    <property type="term" value="F:D-glutamate cyclase activity"/>
    <property type="evidence" value="ECO:0000318"/>
    <property type="project" value="GO_Central"/>
</dbReference>
<dbReference type="OMA" id="THSEMIN"/>
<dbReference type="InterPro" id="IPR025504">
    <property type="entry name" value="GLUCM_C"/>
</dbReference>
<dbReference type="SUPFAM" id="SSF160920">
    <property type="entry name" value="PSTPO5379-like"/>
    <property type="match status" value="1"/>
</dbReference>
<dbReference type="Pfam" id="PF07286">
    <property type="entry name" value="D-Glu_cyclase"/>
    <property type="match status" value="1"/>
</dbReference>
<feature type="domain" description="D-glutamate cyclase-like C-terminal" evidence="3">
    <location>
        <begin position="311"/>
        <end position="626"/>
    </location>
</feature>
<dbReference type="Gene3D" id="3.40.1640.10">
    <property type="entry name" value="PSTPO5379-like"/>
    <property type="match status" value="1"/>
</dbReference>
<dbReference type="GeneID" id="577417"/>
<dbReference type="PANTHER" id="PTHR32022:SF10">
    <property type="entry name" value="D-GLUTAMATE CYCLASE, MITOCHONDRIAL"/>
    <property type="match status" value="1"/>
</dbReference>
<dbReference type="Proteomes" id="UP000007110">
    <property type="component" value="Unassembled WGS sequence"/>
</dbReference>
<keyword evidence="2" id="KW-0456">Lyase</keyword>
<dbReference type="InParanoid" id="A0A7M7TG87"/>
<evidence type="ECO:0000313" key="4">
    <source>
        <dbReference type="EnsemblMetazoa" id="XP_782739"/>
    </source>
</evidence>
<evidence type="ECO:0000313" key="5">
    <source>
        <dbReference type="Proteomes" id="UP000007110"/>
    </source>
</evidence>
<keyword evidence="5" id="KW-1185">Reference proteome</keyword>
<dbReference type="InterPro" id="IPR038021">
    <property type="entry name" value="Putative_hydro-lyase"/>
</dbReference>
<reference evidence="4" key="2">
    <citation type="submission" date="2021-01" db="UniProtKB">
        <authorList>
            <consortium name="EnsemblMetazoa"/>
        </authorList>
    </citation>
    <scope>IDENTIFICATION</scope>
</reference>